<reference evidence="3" key="2">
    <citation type="submission" date="2025-08" db="UniProtKB">
        <authorList>
            <consortium name="RefSeq"/>
        </authorList>
    </citation>
    <scope>IDENTIFICATION</scope>
    <source>
        <tissue evidence="3">Leaf</tissue>
    </source>
</reference>
<dbReference type="KEGG" id="rsz:130500134"/>
<dbReference type="Pfam" id="PF03004">
    <property type="entry name" value="Transposase_24"/>
    <property type="match status" value="1"/>
</dbReference>
<proteinExistence type="predicted"/>
<accession>A0A9W3CH51</accession>
<keyword evidence="2" id="KW-1185">Reference proteome</keyword>
<protein>
    <submittedName>
        <fullName evidence="3">Uncharacterized protein LOC130500134</fullName>
    </submittedName>
</protein>
<organism evidence="2 3">
    <name type="scientific">Raphanus sativus</name>
    <name type="common">Radish</name>
    <name type="synonym">Raphanus raphanistrum var. sativus</name>
    <dbReference type="NCBI Taxonomy" id="3726"/>
    <lineage>
        <taxon>Eukaryota</taxon>
        <taxon>Viridiplantae</taxon>
        <taxon>Streptophyta</taxon>
        <taxon>Embryophyta</taxon>
        <taxon>Tracheophyta</taxon>
        <taxon>Spermatophyta</taxon>
        <taxon>Magnoliopsida</taxon>
        <taxon>eudicotyledons</taxon>
        <taxon>Gunneridae</taxon>
        <taxon>Pentapetalae</taxon>
        <taxon>rosids</taxon>
        <taxon>malvids</taxon>
        <taxon>Brassicales</taxon>
        <taxon>Brassicaceae</taxon>
        <taxon>Brassiceae</taxon>
        <taxon>Raphanus</taxon>
    </lineage>
</organism>
<keyword evidence="1" id="KW-0175">Coiled coil</keyword>
<sequence length="248" mass="28048">MGHSTWFNKSTSGISGSITHMMYSMLQTGYDKWTSIPSSERELWFRQFAQEFTWDSGLTEIVRQHWEKEETIEKSLQNSANRKSDSGGKGIYVHNLGACKNDGNPVDHLVVIKEAYTNKETGQIQDPVIREVIEMVESQKEAFLASQQPLSDDDSRGASNNMSRLQINELVEKKKGRLVGLARRASSCPNSSSQVPYADPLILEQLQNKDQRIGALEEQNATILAELADQKKTNLEIMQKLDRLFPDQ</sequence>
<gene>
    <name evidence="3" type="primary">LOC130500134</name>
</gene>
<dbReference type="RefSeq" id="XP_056850842.1">
    <property type="nucleotide sequence ID" value="XM_056994862.1"/>
</dbReference>
<reference evidence="2" key="1">
    <citation type="journal article" date="2019" name="Database">
        <title>The radish genome database (RadishGD): an integrated information resource for radish genomics.</title>
        <authorList>
            <person name="Yu H.J."/>
            <person name="Baek S."/>
            <person name="Lee Y.J."/>
            <person name="Cho A."/>
            <person name="Mun J.H."/>
        </authorList>
    </citation>
    <scope>NUCLEOTIDE SEQUENCE [LARGE SCALE GENOMIC DNA]</scope>
    <source>
        <strain evidence="2">cv. WK10039</strain>
    </source>
</reference>
<dbReference type="Proteomes" id="UP000504610">
    <property type="component" value="Chromosome 9"/>
</dbReference>
<dbReference type="AlphaFoldDB" id="A0A9W3CH51"/>
<dbReference type="GeneID" id="130500134"/>
<evidence type="ECO:0000313" key="3">
    <source>
        <dbReference type="RefSeq" id="XP_056850842.1"/>
    </source>
</evidence>
<dbReference type="InterPro" id="IPR004252">
    <property type="entry name" value="Probable_transposase_24"/>
</dbReference>
<name>A0A9W3CH51_RAPSA</name>
<evidence type="ECO:0000313" key="2">
    <source>
        <dbReference type="Proteomes" id="UP000504610"/>
    </source>
</evidence>
<feature type="coiled-coil region" evidence="1">
    <location>
        <begin position="206"/>
        <end position="233"/>
    </location>
</feature>
<dbReference type="OrthoDB" id="1108466at2759"/>
<evidence type="ECO:0000256" key="1">
    <source>
        <dbReference type="SAM" id="Coils"/>
    </source>
</evidence>